<organism evidence="1 2">
    <name type="scientific">Cohnella lubricantis</name>
    <dbReference type="NCBI Taxonomy" id="2163172"/>
    <lineage>
        <taxon>Bacteria</taxon>
        <taxon>Bacillati</taxon>
        <taxon>Bacillota</taxon>
        <taxon>Bacilli</taxon>
        <taxon>Bacillales</taxon>
        <taxon>Paenibacillaceae</taxon>
        <taxon>Cohnella</taxon>
    </lineage>
</organism>
<name>A0A841TLE5_9BACL</name>
<proteinExistence type="predicted"/>
<sequence length="377" mass="42200">MREMNIPCRRLLNQRIARDRFAKPEDVVRHLGAMQAQDYHQAVWAIASRTRGATLADVERAIEERRIVLSWPLRGTIHAVPPEELRTLLKLSASRKLSQQKRRLEQLGLTEEIVDRCGRLIEDELRGGGRMTREALMQLYEANGIRTEKERGYQIIWRLAQSGRICMGPREGKRQTFVLADEWLPADPGGVWDRGEELARLALRYYAGHGPASVRDLAWWAGLTLADAREATEAAAHGLTRLQAGDQELWEAADRSVDAGTSSVRPSSGRGLKASVHLLAGFDEYLLGYEDRSAVLPDAVAPSVAPGNNGMFMPMVVIGGRIAGVWKRTIKTKRFDVEFRLSVPSAQWEEALNREAERYGAFIGLPLGDAAFRPLEE</sequence>
<dbReference type="RefSeq" id="WP_185180631.1">
    <property type="nucleotide sequence ID" value="NZ_CBCSEP010000013.1"/>
</dbReference>
<evidence type="ECO:0000313" key="2">
    <source>
        <dbReference type="Proteomes" id="UP000574133"/>
    </source>
</evidence>
<accession>A0A841TLE5</accession>
<keyword evidence="2" id="KW-1185">Reference proteome</keyword>
<dbReference type="EMBL" id="JACJVN010000081">
    <property type="protein sequence ID" value="MBB6679371.1"/>
    <property type="molecule type" value="Genomic_DNA"/>
</dbReference>
<reference evidence="1 2" key="1">
    <citation type="submission" date="2020-08" db="EMBL/GenBank/DDBJ databases">
        <title>Cohnella phylogeny.</title>
        <authorList>
            <person name="Dunlap C."/>
        </authorList>
    </citation>
    <scope>NUCLEOTIDE SEQUENCE [LARGE SCALE GENOMIC DNA]</scope>
    <source>
        <strain evidence="1 2">DSM 103658</strain>
    </source>
</reference>
<gene>
    <name evidence="1" type="ORF">H4Q31_18975</name>
</gene>
<dbReference type="Proteomes" id="UP000574133">
    <property type="component" value="Unassembled WGS sequence"/>
</dbReference>
<protein>
    <submittedName>
        <fullName evidence="1">AlkZ family DNA glycosylase</fullName>
    </submittedName>
</protein>
<dbReference type="PANTHER" id="PTHR38479:SF2">
    <property type="entry name" value="WINGED HELIX DNA-BINDING DOMAIN-CONTAINING PROTEIN"/>
    <property type="match status" value="1"/>
</dbReference>
<dbReference type="PANTHER" id="PTHR38479">
    <property type="entry name" value="LMO0824 PROTEIN"/>
    <property type="match status" value="1"/>
</dbReference>
<dbReference type="InterPro" id="IPR009351">
    <property type="entry name" value="AlkZ-like"/>
</dbReference>
<dbReference type="Pfam" id="PF06224">
    <property type="entry name" value="AlkZ-like"/>
    <property type="match status" value="1"/>
</dbReference>
<dbReference type="AlphaFoldDB" id="A0A841TLE5"/>
<comment type="caution">
    <text evidence="1">The sequence shown here is derived from an EMBL/GenBank/DDBJ whole genome shotgun (WGS) entry which is preliminary data.</text>
</comment>
<evidence type="ECO:0000313" key="1">
    <source>
        <dbReference type="EMBL" id="MBB6679371.1"/>
    </source>
</evidence>